<evidence type="ECO:0000313" key="3">
    <source>
        <dbReference type="Proteomes" id="UP000249799"/>
    </source>
</evidence>
<dbReference type="InterPro" id="IPR000477">
    <property type="entry name" value="RT_dom"/>
</dbReference>
<dbReference type="KEGG" id="bsed:DN745_04820"/>
<evidence type="ECO:0000259" key="1">
    <source>
        <dbReference type="PROSITE" id="PS50878"/>
    </source>
</evidence>
<dbReference type="SUPFAM" id="SSF56672">
    <property type="entry name" value="DNA/RNA polymerases"/>
    <property type="match status" value="1"/>
</dbReference>
<dbReference type="PANTHER" id="PTHR34047">
    <property type="entry name" value="NUCLEAR INTRON MATURASE 1, MITOCHONDRIAL-RELATED"/>
    <property type="match status" value="1"/>
</dbReference>
<keyword evidence="3" id="KW-1185">Reference proteome</keyword>
<dbReference type="PROSITE" id="PS50878">
    <property type="entry name" value="RT_POL"/>
    <property type="match status" value="1"/>
</dbReference>
<dbReference type="AlphaFoldDB" id="A0A2Z4FIQ2"/>
<dbReference type="CDD" id="cd01651">
    <property type="entry name" value="RT_G2_intron"/>
    <property type="match status" value="1"/>
</dbReference>
<feature type="domain" description="Reverse transcriptase" evidence="1">
    <location>
        <begin position="1"/>
        <end position="326"/>
    </location>
</feature>
<sequence>MIDLGNWQYESRSYCHFDISPSKKRVKEVLATPNAITRHSFWPFIHFILEVPRYRPEEGRMDMKERPICYAAHLDAAIYSFYSFQLSQRYESRIAEFSDSVLAYRSLGKSNIHFAKDAFDDIRNRGECVALAFDVSGFFDNLDHRYLKERWCEVIGGIELPEPEYKVFRSVTRYSQVNRDEVYEQFGLNSQTSPKKHRICTSQQFRTRVRDKGLITVNDHANGIPQGSPISATLSNVYMLEFDRKMHQLVNTLGGSYRRYSDDILWIGRVDDAEEVEKRIRELAISAHLELKEDKTDRVQFVREGGRLIAKSDEGHRDLQYLGFTFDGERARVRSSSISRFYRKMKQAVRSKAKAAKDSGDFRLFKRSLYENYSHLGKRNFISYVYRAAEIFGDEKIKAQVRNHWDALQIEIEAAEKWLEKEVKRTNLSNI</sequence>
<dbReference type="Proteomes" id="UP000249799">
    <property type="component" value="Chromosome"/>
</dbReference>
<proteinExistence type="predicted"/>
<name>A0A2Z4FIQ2_9DELT</name>
<dbReference type="InterPro" id="IPR051083">
    <property type="entry name" value="GrpII_Intron_Splice-Mob/Def"/>
</dbReference>
<dbReference type="EMBL" id="CP030032">
    <property type="protein sequence ID" value="AWV88695.1"/>
    <property type="molecule type" value="Genomic_DNA"/>
</dbReference>
<dbReference type="NCBIfam" id="NF041746">
    <property type="entry name" value="Drt2"/>
    <property type="match status" value="1"/>
</dbReference>
<reference evidence="2 3" key="1">
    <citation type="submission" date="2018-06" db="EMBL/GenBank/DDBJ databases">
        <title>Lujinxingia sediminis gen. nov. sp. nov., a new facultative anaerobic member of the class Deltaproteobacteria, and proposal of Lujinxingaceae fam. nov.</title>
        <authorList>
            <person name="Guo L.-Y."/>
            <person name="Li C.-M."/>
            <person name="Wang S."/>
            <person name="Du Z.-J."/>
        </authorList>
    </citation>
    <scope>NUCLEOTIDE SEQUENCE [LARGE SCALE GENOMIC DNA]</scope>
    <source>
        <strain evidence="2 3">FA350</strain>
    </source>
</reference>
<dbReference type="OrthoDB" id="5366084at2"/>
<protein>
    <recommendedName>
        <fullName evidence="1">Reverse transcriptase domain-containing protein</fullName>
    </recommendedName>
</protein>
<gene>
    <name evidence="2" type="ORF">DN745_04820</name>
</gene>
<accession>A0A2Z4FIQ2</accession>
<dbReference type="Pfam" id="PF00078">
    <property type="entry name" value="RVT_1"/>
    <property type="match status" value="1"/>
</dbReference>
<dbReference type="InterPro" id="IPR043502">
    <property type="entry name" value="DNA/RNA_pol_sf"/>
</dbReference>
<evidence type="ECO:0000313" key="2">
    <source>
        <dbReference type="EMBL" id="AWV88695.1"/>
    </source>
</evidence>
<dbReference type="RefSeq" id="WP_111332647.1">
    <property type="nucleotide sequence ID" value="NZ_CP030032.1"/>
</dbReference>
<dbReference type="PANTHER" id="PTHR34047:SF8">
    <property type="entry name" value="PROTEIN YKFC"/>
    <property type="match status" value="1"/>
</dbReference>
<organism evidence="2 3">
    <name type="scientific">Bradymonas sediminis</name>
    <dbReference type="NCBI Taxonomy" id="1548548"/>
    <lineage>
        <taxon>Bacteria</taxon>
        <taxon>Deltaproteobacteria</taxon>
        <taxon>Bradymonadales</taxon>
        <taxon>Bradymonadaceae</taxon>
        <taxon>Bradymonas</taxon>
    </lineage>
</organism>